<keyword evidence="2" id="KW-1185">Reference proteome</keyword>
<comment type="caution">
    <text evidence="1">The sequence shown here is derived from an EMBL/GenBank/DDBJ whole genome shotgun (WGS) entry which is preliminary data.</text>
</comment>
<accession>A0AAN7UPK3</accession>
<protein>
    <submittedName>
        <fullName evidence="1">Uncharacterized protein</fullName>
    </submittedName>
</protein>
<proteinExistence type="predicted"/>
<name>A0AAN7UPK3_9PEZI</name>
<dbReference type="AlphaFoldDB" id="A0AAN7UPK3"/>
<sequence length="162" mass="17686">MIINFRILRESTNSLFSVHPNEPPIIQRSSIDVSEGIRRGVDQDGRLRLFALPIAVLDVGAVGFEATHFQRQGVAEQRGDSHVDSDDALVSPVAVLDVFDRDASPSLGQTQPAHTEQDRLVQIPPQARDSMDDLLGLEEQHLPAAQTTLRLGLAGIGYALLM</sequence>
<reference evidence="1 2" key="1">
    <citation type="submission" date="2023-10" db="EMBL/GenBank/DDBJ databases">
        <title>Draft genome sequence of Xylaria bambusicola isolate GMP-LS, the root and basal stem rot pathogen of sugarcane in Indonesia.</title>
        <authorList>
            <person name="Selvaraj P."/>
            <person name="Muralishankar V."/>
            <person name="Muruganantham S."/>
            <person name="Sp S."/>
            <person name="Haryani S."/>
            <person name="Lau K.J.X."/>
            <person name="Naqvi N.I."/>
        </authorList>
    </citation>
    <scope>NUCLEOTIDE SEQUENCE [LARGE SCALE GENOMIC DNA]</scope>
    <source>
        <strain evidence="1">GMP-LS</strain>
    </source>
</reference>
<gene>
    <name evidence="1" type="ORF">RRF57_008530</name>
</gene>
<evidence type="ECO:0000313" key="1">
    <source>
        <dbReference type="EMBL" id="KAK5632817.1"/>
    </source>
</evidence>
<dbReference type="EMBL" id="JAWHQM010000027">
    <property type="protein sequence ID" value="KAK5632817.1"/>
    <property type="molecule type" value="Genomic_DNA"/>
</dbReference>
<dbReference type="Proteomes" id="UP001305414">
    <property type="component" value="Unassembled WGS sequence"/>
</dbReference>
<evidence type="ECO:0000313" key="2">
    <source>
        <dbReference type="Proteomes" id="UP001305414"/>
    </source>
</evidence>
<organism evidence="1 2">
    <name type="scientific">Xylaria bambusicola</name>
    <dbReference type="NCBI Taxonomy" id="326684"/>
    <lineage>
        <taxon>Eukaryota</taxon>
        <taxon>Fungi</taxon>
        <taxon>Dikarya</taxon>
        <taxon>Ascomycota</taxon>
        <taxon>Pezizomycotina</taxon>
        <taxon>Sordariomycetes</taxon>
        <taxon>Xylariomycetidae</taxon>
        <taxon>Xylariales</taxon>
        <taxon>Xylariaceae</taxon>
        <taxon>Xylaria</taxon>
    </lineage>
</organism>